<evidence type="ECO:0008006" key="4">
    <source>
        <dbReference type="Google" id="ProtNLM"/>
    </source>
</evidence>
<protein>
    <recommendedName>
        <fullName evidence="4">Transmembrane protein</fullName>
    </recommendedName>
</protein>
<feature type="transmembrane region" description="Helical" evidence="1">
    <location>
        <begin position="48"/>
        <end position="67"/>
    </location>
</feature>
<evidence type="ECO:0000313" key="3">
    <source>
        <dbReference type="Proteomes" id="UP001283341"/>
    </source>
</evidence>
<dbReference type="EMBL" id="JAUEDM010000001">
    <property type="protein sequence ID" value="KAK3329933.1"/>
    <property type="molecule type" value="Genomic_DNA"/>
</dbReference>
<accession>A0AAE0IRM7</accession>
<sequence length="157" mass="17543">MSIHAGMRSRKVQLLQYPFWSSLQPNSPPSIRHTKQQNQHTVLTGPQFSAVFLGVFCLFVCLLPSFLRTTAAQSLPCAFDVKGCRSGASAKKPVSPNRGPYKGSIHIRFYLVDLFIFWRTKPGSGYLLMLTNAFASAPLRDGEEAVIRRAAINEERE</sequence>
<comment type="caution">
    <text evidence="2">The sequence shown here is derived from an EMBL/GenBank/DDBJ whole genome shotgun (WGS) entry which is preliminary data.</text>
</comment>
<reference evidence="2" key="2">
    <citation type="submission" date="2023-06" db="EMBL/GenBank/DDBJ databases">
        <authorList>
            <consortium name="Lawrence Berkeley National Laboratory"/>
            <person name="Haridas S."/>
            <person name="Hensen N."/>
            <person name="Bonometti L."/>
            <person name="Westerberg I."/>
            <person name="Brannstrom I.O."/>
            <person name="Guillou S."/>
            <person name="Cros-Aarteil S."/>
            <person name="Calhoun S."/>
            <person name="Kuo A."/>
            <person name="Mondo S."/>
            <person name="Pangilinan J."/>
            <person name="Riley R."/>
            <person name="Labutti K."/>
            <person name="Andreopoulos B."/>
            <person name="Lipzen A."/>
            <person name="Chen C."/>
            <person name="Yanf M."/>
            <person name="Daum C."/>
            <person name="Ng V."/>
            <person name="Clum A."/>
            <person name="Steindorff A."/>
            <person name="Ohm R."/>
            <person name="Martin F."/>
            <person name="Silar P."/>
            <person name="Natvig D."/>
            <person name="Lalanne C."/>
            <person name="Gautier V."/>
            <person name="Ament-Velasquez S.L."/>
            <person name="Kruys A."/>
            <person name="Hutchinson M.I."/>
            <person name="Powell A.J."/>
            <person name="Barry K."/>
            <person name="Miller A.N."/>
            <person name="Grigoriev I.V."/>
            <person name="Debuchy R."/>
            <person name="Gladieux P."/>
            <person name="Thoren M.H."/>
            <person name="Johannesson H."/>
        </authorList>
    </citation>
    <scope>NUCLEOTIDE SEQUENCE</scope>
    <source>
        <strain evidence="2">CBS 118394</strain>
    </source>
</reference>
<reference evidence="2" key="1">
    <citation type="journal article" date="2023" name="Mol. Phylogenet. Evol.">
        <title>Genome-scale phylogeny and comparative genomics of the fungal order Sordariales.</title>
        <authorList>
            <person name="Hensen N."/>
            <person name="Bonometti L."/>
            <person name="Westerberg I."/>
            <person name="Brannstrom I.O."/>
            <person name="Guillou S."/>
            <person name="Cros-Aarteil S."/>
            <person name="Calhoun S."/>
            <person name="Haridas S."/>
            <person name="Kuo A."/>
            <person name="Mondo S."/>
            <person name="Pangilinan J."/>
            <person name="Riley R."/>
            <person name="LaButti K."/>
            <person name="Andreopoulos B."/>
            <person name="Lipzen A."/>
            <person name="Chen C."/>
            <person name="Yan M."/>
            <person name="Daum C."/>
            <person name="Ng V."/>
            <person name="Clum A."/>
            <person name="Steindorff A."/>
            <person name="Ohm R.A."/>
            <person name="Martin F."/>
            <person name="Silar P."/>
            <person name="Natvig D.O."/>
            <person name="Lalanne C."/>
            <person name="Gautier V."/>
            <person name="Ament-Velasquez S.L."/>
            <person name="Kruys A."/>
            <person name="Hutchinson M.I."/>
            <person name="Powell A.J."/>
            <person name="Barry K."/>
            <person name="Miller A.N."/>
            <person name="Grigoriev I.V."/>
            <person name="Debuchy R."/>
            <person name="Gladieux P."/>
            <person name="Hiltunen Thoren M."/>
            <person name="Johannesson H."/>
        </authorList>
    </citation>
    <scope>NUCLEOTIDE SEQUENCE</scope>
    <source>
        <strain evidence="2">CBS 118394</strain>
    </source>
</reference>
<keyword evidence="1" id="KW-1133">Transmembrane helix</keyword>
<evidence type="ECO:0000256" key="1">
    <source>
        <dbReference type="SAM" id="Phobius"/>
    </source>
</evidence>
<evidence type="ECO:0000313" key="2">
    <source>
        <dbReference type="EMBL" id="KAK3329933.1"/>
    </source>
</evidence>
<organism evidence="2 3">
    <name type="scientific">Apodospora peruviana</name>
    <dbReference type="NCBI Taxonomy" id="516989"/>
    <lineage>
        <taxon>Eukaryota</taxon>
        <taxon>Fungi</taxon>
        <taxon>Dikarya</taxon>
        <taxon>Ascomycota</taxon>
        <taxon>Pezizomycotina</taxon>
        <taxon>Sordariomycetes</taxon>
        <taxon>Sordariomycetidae</taxon>
        <taxon>Sordariales</taxon>
        <taxon>Lasiosphaeriaceae</taxon>
        <taxon>Apodospora</taxon>
    </lineage>
</organism>
<keyword evidence="1" id="KW-0472">Membrane</keyword>
<keyword evidence="1" id="KW-0812">Transmembrane</keyword>
<keyword evidence="3" id="KW-1185">Reference proteome</keyword>
<proteinExistence type="predicted"/>
<dbReference type="AlphaFoldDB" id="A0AAE0IRM7"/>
<name>A0AAE0IRM7_9PEZI</name>
<gene>
    <name evidence="2" type="ORF">B0H66DRAFT_41775</name>
</gene>
<dbReference type="Proteomes" id="UP001283341">
    <property type="component" value="Unassembled WGS sequence"/>
</dbReference>